<accession>A0A0F9HVY7</accession>
<organism evidence="1">
    <name type="scientific">marine sediment metagenome</name>
    <dbReference type="NCBI Taxonomy" id="412755"/>
    <lineage>
        <taxon>unclassified sequences</taxon>
        <taxon>metagenomes</taxon>
        <taxon>ecological metagenomes</taxon>
    </lineage>
</organism>
<dbReference type="EMBL" id="LAZR01013950">
    <property type="protein sequence ID" value="KKM19601.1"/>
    <property type="molecule type" value="Genomic_DNA"/>
</dbReference>
<comment type="caution">
    <text evidence="1">The sequence shown here is derived from an EMBL/GenBank/DDBJ whole genome shotgun (WGS) entry which is preliminary data.</text>
</comment>
<evidence type="ECO:0000313" key="1">
    <source>
        <dbReference type="EMBL" id="KKM19601.1"/>
    </source>
</evidence>
<reference evidence="1" key="1">
    <citation type="journal article" date="2015" name="Nature">
        <title>Complex archaea that bridge the gap between prokaryotes and eukaryotes.</title>
        <authorList>
            <person name="Spang A."/>
            <person name="Saw J.H."/>
            <person name="Jorgensen S.L."/>
            <person name="Zaremba-Niedzwiedzka K."/>
            <person name="Martijn J."/>
            <person name="Lind A.E."/>
            <person name="van Eijk R."/>
            <person name="Schleper C."/>
            <person name="Guy L."/>
            <person name="Ettema T.J."/>
        </authorList>
    </citation>
    <scope>NUCLEOTIDE SEQUENCE</scope>
</reference>
<sequence>MPQPYYQQDGITIYHGDCREILPSLPPVDTVITDPVWPNVPGGMFTAGNIAYFIDNVSMGGASEIIASSTGITIGSTNGTEITQILVATATVTSVTVAGNQCDEVGYSVSNVTTSDKILWNAAYDQSTEPVPIVAARVISAGTVELTFCNVNSAASDPVTGTVNLIAIRS</sequence>
<name>A0A0F9HVY7_9ZZZZ</name>
<gene>
    <name evidence="1" type="ORF">LCGC14_1653980</name>
</gene>
<dbReference type="AlphaFoldDB" id="A0A0F9HVY7"/>
<protein>
    <submittedName>
        <fullName evidence="1">Uncharacterized protein</fullName>
    </submittedName>
</protein>
<proteinExistence type="predicted"/>